<organism evidence="2 3">
    <name type="scientific">Xenopus laevis</name>
    <name type="common">African clawed frog</name>
    <dbReference type="NCBI Taxonomy" id="8355"/>
    <lineage>
        <taxon>Eukaryota</taxon>
        <taxon>Metazoa</taxon>
        <taxon>Chordata</taxon>
        <taxon>Craniata</taxon>
        <taxon>Vertebrata</taxon>
        <taxon>Euteleostomi</taxon>
        <taxon>Amphibia</taxon>
        <taxon>Batrachia</taxon>
        <taxon>Anura</taxon>
        <taxon>Pipoidea</taxon>
        <taxon>Pipidae</taxon>
        <taxon>Xenopodinae</taxon>
        <taxon>Xenopus</taxon>
        <taxon>Xenopus</taxon>
    </lineage>
</organism>
<sequence length="80" mass="8992">MGQQIHHMIWHMLFSSQPLLLIPYEQQKPTHRGFQGNTQITGVFQAAQAEPETDRKGRATSDAGTNFTGLVWDGNLHCSQ</sequence>
<protein>
    <submittedName>
        <fullName evidence="2">Uncharacterized protein</fullName>
    </submittedName>
</protein>
<evidence type="ECO:0000313" key="2">
    <source>
        <dbReference type="EMBL" id="OCT95208.1"/>
    </source>
</evidence>
<dbReference type="AlphaFoldDB" id="A0A974HYV1"/>
<keyword evidence="1" id="KW-0732">Signal</keyword>
<reference evidence="3" key="1">
    <citation type="journal article" date="2016" name="Nature">
        <title>Genome evolution in the allotetraploid frog Xenopus laevis.</title>
        <authorList>
            <person name="Session A.M."/>
            <person name="Uno Y."/>
            <person name="Kwon T."/>
            <person name="Chapman J.A."/>
            <person name="Toyoda A."/>
            <person name="Takahashi S."/>
            <person name="Fukui A."/>
            <person name="Hikosaka A."/>
            <person name="Suzuki A."/>
            <person name="Kondo M."/>
            <person name="van Heeringen S.J."/>
            <person name="Quigley I."/>
            <person name="Heinz S."/>
            <person name="Ogino H."/>
            <person name="Ochi H."/>
            <person name="Hellsten U."/>
            <person name="Lyons J.B."/>
            <person name="Simakov O."/>
            <person name="Putnam N."/>
            <person name="Stites J."/>
            <person name="Kuroki Y."/>
            <person name="Tanaka T."/>
            <person name="Michiue T."/>
            <person name="Watanabe M."/>
            <person name="Bogdanovic O."/>
            <person name="Lister R."/>
            <person name="Georgiou G."/>
            <person name="Paranjpe S.S."/>
            <person name="van Kruijsbergen I."/>
            <person name="Shu S."/>
            <person name="Carlson J."/>
            <person name="Kinoshita T."/>
            <person name="Ohta Y."/>
            <person name="Mawaribuchi S."/>
            <person name="Jenkins J."/>
            <person name="Grimwood J."/>
            <person name="Schmutz J."/>
            <person name="Mitros T."/>
            <person name="Mozaffari S.V."/>
            <person name="Suzuki Y."/>
            <person name="Haramoto Y."/>
            <person name="Yamamoto T.S."/>
            <person name="Takagi C."/>
            <person name="Heald R."/>
            <person name="Miller K."/>
            <person name="Haudenschild C."/>
            <person name="Kitzman J."/>
            <person name="Nakayama T."/>
            <person name="Izutsu Y."/>
            <person name="Robert J."/>
            <person name="Fortriede J."/>
            <person name="Burns K."/>
            <person name="Lotay V."/>
            <person name="Karimi K."/>
            <person name="Yasuoka Y."/>
            <person name="Dichmann D.S."/>
            <person name="Flajnik M.F."/>
            <person name="Houston D.W."/>
            <person name="Shendure J."/>
            <person name="DuPasquier L."/>
            <person name="Vize P.D."/>
            <person name="Zorn A.M."/>
            <person name="Ito M."/>
            <person name="Marcotte E.M."/>
            <person name="Wallingford J.B."/>
            <person name="Ito Y."/>
            <person name="Asashima M."/>
            <person name="Ueno N."/>
            <person name="Matsuda Y."/>
            <person name="Veenstra G.J."/>
            <person name="Fujiyama A."/>
            <person name="Harland R.M."/>
            <person name="Taira M."/>
            <person name="Rokhsar D.S."/>
        </authorList>
    </citation>
    <scope>NUCLEOTIDE SEQUENCE [LARGE SCALE GENOMIC DNA]</scope>
    <source>
        <strain evidence="3">J</strain>
    </source>
</reference>
<evidence type="ECO:0000256" key="1">
    <source>
        <dbReference type="SAM" id="SignalP"/>
    </source>
</evidence>
<feature type="signal peptide" evidence="1">
    <location>
        <begin position="1"/>
        <end position="21"/>
    </location>
</feature>
<feature type="chain" id="PRO_5037311292" evidence="1">
    <location>
        <begin position="22"/>
        <end position="80"/>
    </location>
</feature>
<dbReference type="Proteomes" id="UP000694892">
    <property type="component" value="Chromosome 2L"/>
</dbReference>
<evidence type="ECO:0000313" key="3">
    <source>
        <dbReference type="Proteomes" id="UP000694892"/>
    </source>
</evidence>
<accession>A0A974HYV1</accession>
<gene>
    <name evidence="2" type="ORF">XELAEV_18012893mg</name>
</gene>
<name>A0A974HYV1_XENLA</name>
<dbReference type="EMBL" id="CM004468">
    <property type="protein sequence ID" value="OCT95208.1"/>
    <property type="molecule type" value="Genomic_DNA"/>
</dbReference>
<proteinExistence type="predicted"/>